<feature type="region of interest" description="Disordered" evidence="2">
    <location>
        <begin position="1"/>
        <end position="37"/>
    </location>
</feature>
<evidence type="ECO:0000313" key="4">
    <source>
        <dbReference type="EMBL" id="JAG37754.1"/>
    </source>
</evidence>
<dbReference type="GO" id="GO:0003729">
    <property type="term" value="F:mRNA binding"/>
    <property type="evidence" value="ECO:0007669"/>
    <property type="project" value="TreeGrafter"/>
</dbReference>
<evidence type="ECO:0000256" key="1">
    <source>
        <dbReference type="ARBA" id="ARBA00022884"/>
    </source>
</evidence>
<dbReference type="Pfam" id="PF22675">
    <property type="entry name" value="KH-I_KHDC4-BBP"/>
    <property type="match status" value="1"/>
</dbReference>
<reference evidence="6" key="4">
    <citation type="journal article" date="2016" name="Gigascience">
        <title>De novo construction of an expanded transcriptome assembly for the western tarnished plant bug, Lygus hesperus.</title>
        <authorList>
            <person name="Tassone E.E."/>
            <person name="Geib S.M."/>
            <person name="Hall B."/>
            <person name="Fabrick J.A."/>
            <person name="Brent C.S."/>
            <person name="Hull J.J."/>
        </authorList>
    </citation>
    <scope>NUCLEOTIDE SEQUENCE</scope>
</reference>
<dbReference type="InterPro" id="IPR004087">
    <property type="entry name" value="KH_dom"/>
</dbReference>
<dbReference type="SUPFAM" id="SSF54791">
    <property type="entry name" value="Eukaryotic type KH-domain (KH-domain type I)"/>
    <property type="match status" value="1"/>
</dbReference>
<feature type="domain" description="K Homology" evidence="3">
    <location>
        <begin position="88"/>
        <end position="188"/>
    </location>
</feature>
<evidence type="ECO:0000259" key="3">
    <source>
        <dbReference type="SMART" id="SM00322"/>
    </source>
</evidence>
<gene>
    <name evidence="4" type="primary">KHDRBS3_1</name>
    <name evidence="6" type="synonym">KHDRBS3_0</name>
    <name evidence="4" type="ORF">CM83_49496</name>
    <name evidence="6" type="ORF">g.61605</name>
</gene>
<dbReference type="AlphaFoldDB" id="A0A0A9YZU9"/>
<dbReference type="InterPro" id="IPR045071">
    <property type="entry name" value="BBP-like"/>
</dbReference>
<dbReference type="PANTHER" id="PTHR11208:SF42">
    <property type="entry name" value="QUAKING RELATED 54B, ISOFORM E"/>
    <property type="match status" value="1"/>
</dbReference>
<dbReference type="GO" id="GO:0005634">
    <property type="term" value="C:nucleus"/>
    <property type="evidence" value="ECO:0007669"/>
    <property type="project" value="TreeGrafter"/>
</dbReference>
<evidence type="ECO:0000256" key="2">
    <source>
        <dbReference type="SAM" id="MobiDB-lite"/>
    </source>
</evidence>
<evidence type="ECO:0000313" key="5">
    <source>
        <dbReference type="EMBL" id="JAG48047.1"/>
    </source>
</evidence>
<reference evidence="5" key="3">
    <citation type="submission" date="2014-09" db="EMBL/GenBank/DDBJ databases">
        <authorList>
            <person name="Magalhaes I.L.F."/>
            <person name="Oliveira U."/>
            <person name="Santos F.R."/>
            <person name="Vidigal T.H.D.A."/>
            <person name="Brescovit A.D."/>
            <person name="Santos A.J."/>
        </authorList>
    </citation>
    <scope>NUCLEOTIDE SEQUENCE</scope>
</reference>
<protein>
    <submittedName>
        <fullName evidence="4">KH domain-containing, RNA-binding, signal transduction-associated protein 3</fullName>
    </submittedName>
</protein>
<dbReference type="SMART" id="SM00322">
    <property type="entry name" value="KH"/>
    <property type="match status" value="1"/>
</dbReference>
<dbReference type="GO" id="GO:0000381">
    <property type="term" value="P:regulation of alternative mRNA splicing, via spliceosome"/>
    <property type="evidence" value="ECO:0007669"/>
    <property type="project" value="TreeGrafter"/>
</dbReference>
<feature type="compositionally biased region" description="Gly residues" evidence="2">
    <location>
        <begin position="288"/>
        <end position="307"/>
    </location>
</feature>
<organism evidence="4">
    <name type="scientific">Lygus hesperus</name>
    <name type="common">Western plant bug</name>
    <dbReference type="NCBI Taxonomy" id="30085"/>
    <lineage>
        <taxon>Eukaryota</taxon>
        <taxon>Metazoa</taxon>
        <taxon>Ecdysozoa</taxon>
        <taxon>Arthropoda</taxon>
        <taxon>Hexapoda</taxon>
        <taxon>Insecta</taxon>
        <taxon>Pterygota</taxon>
        <taxon>Neoptera</taxon>
        <taxon>Paraneoptera</taxon>
        <taxon>Hemiptera</taxon>
        <taxon>Heteroptera</taxon>
        <taxon>Panheteroptera</taxon>
        <taxon>Cimicomorpha</taxon>
        <taxon>Miridae</taxon>
        <taxon>Mirini</taxon>
        <taxon>Lygus</taxon>
    </lineage>
</organism>
<dbReference type="InterPro" id="IPR036612">
    <property type="entry name" value="KH_dom_type_1_sf"/>
</dbReference>
<feature type="region of interest" description="Disordered" evidence="2">
    <location>
        <begin position="288"/>
        <end position="330"/>
    </location>
</feature>
<dbReference type="EMBL" id="GDHC01005655">
    <property type="protein sequence ID" value="JAQ12974.1"/>
    <property type="molecule type" value="Transcribed_RNA"/>
</dbReference>
<dbReference type="Gene3D" id="3.30.1370.10">
    <property type="entry name" value="K Homology domain, type 1"/>
    <property type="match status" value="1"/>
</dbReference>
<dbReference type="CDD" id="cd22384">
    <property type="entry name" value="KH-I_KHDRBS"/>
    <property type="match status" value="1"/>
</dbReference>
<name>A0A0A9YZU9_LYGHE</name>
<dbReference type="InterPro" id="IPR055256">
    <property type="entry name" value="KH_1_KHDC4/BBP-like"/>
</dbReference>
<reference evidence="4" key="2">
    <citation type="submission" date="2014-07" db="EMBL/GenBank/DDBJ databases">
        <authorList>
            <person name="Hull J."/>
        </authorList>
    </citation>
    <scope>NUCLEOTIDE SEQUENCE</scope>
</reference>
<proteinExistence type="predicted"/>
<dbReference type="EMBL" id="GBHO01005850">
    <property type="protein sequence ID" value="JAG37754.1"/>
    <property type="molecule type" value="Transcribed_RNA"/>
</dbReference>
<keyword evidence="1" id="KW-0694">RNA-binding</keyword>
<dbReference type="PANTHER" id="PTHR11208">
    <property type="entry name" value="RNA-BINDING PROTEIN RELATED"/>
    <property type="match status" value="1"/>
</dbReference>
<sequence>MVEEMAEQQQTQSTEETQQPADASQNQDIVVNKPSNEYVKELTKEKTSLDPSTHSVAMKLLDEEISRAQKGKTKDPKTICDLYRDRPIRASVKVSIPVKDHPRFNFVGKLLGPKGNTLKRLQEETMTKMAILGRGSMRDKAKEDECKASGDPKFAHLSDDLHVEIFATGPPAEAHARLAYAMVEIRKYLTPDVEEMHEPGAGGGPIRGRGGHGGRGGFRGGMMGHPPIPPRAAAGANKVMSILDRARMSMEGGFNPGGFEEGPGYGYDMYDNGAGGYGEFDYGAGGGAPGGRWKGYGGPKGGAGGGSRFPPRPAPYNRPPKNRGGLNTTL</sequence>
<evidence type="ECO:0000313" key="6">
    <source>
        <dbReference type="EMBL" id="JAQ12974.1"/>
    </source>
</evidence>
<feature type="compositionally biased region" description="Polar residues" evidence="2">
    <location>
        <begin position="20"/>
        <end position="35"/>
    </location>
</feature>
<dbReference type="EMBL" id="GBRD01017780">
    <property type="protein sequence ID" value="JAG48047.1"/>
    <property type="molecule type" value="Transcribed_RNA"/>
</dbReference>
<feature type="compositionally biased region" description="Low complexity" evidence="2">
    <location>
        <begin position="7"/>
        <end position="19"/>
    </location>
</feature>
<accession>A0A0A9YZU9</accession>
<reference evidence="4" key="1">
    <citation type="journal article" date="2014" name="PLoS ONE">
        <title>Transcriptome-Based Identification of ABC Transporters in the Western Tarnished Plant Bug Lygus hesperus.</title>
        <authorList>
            <person name="Hull J.J."/>
            <person name="Chaney K."/>
            <person name="Geib S.M."/>
            <person name="Fabrick J.A."/>
            <person name="Brent C.S."/>
            <person name="Walsh D."/>
            <person name="Lavine L.C."/>
        </authorList>
    </citation>
    <scope>NUCLEOTIDE SEQUENCE</scope>
</reference>